<dbReference type="CDD" id="cd04474">
    <property type="entry name" value="RPA1_DBD_A"/>
    <property type="match status" value="1"/>
</dbReference>
<dbReference type="GO" id="GO:0003684">
    <property type="term" value="F:damaged DNA binding"/>
    <property type="evidence" value="ECO:0000318"/>
    <property type="project" value="GO_Central"/>
</dbReference>
<dbReference type="GO" id="GO:0008270">
    <property type="term" value="F:zinc ion binding"/>
    <property type="evidence" value="ECO:0007669"/>
    <property type="project" value="UniProtKB-KW"/>
</dbReference>
<dbReference type="Pfam" id="PF08646">
    <property type="entry name" value="Rep_fac-A_C"/>
    <property type="match status" value="1"/>
</dbReference>
<dbReference type="SUPFAM" id="SSF50249">
    <property type="entry name" value="Nucleic acid-binding proteins"/>
    <property type="match status" value="4"/>
</dbReference>
<keyword evidence="8 12" id="KW-0238">DNA-binding</keyword>
<dbReference type="GO" id="GO:0000724">
    <property type="term" value="P:double-strand break repair via homologous recombination"/>
    <property type="evidence" value="ECO:0000318"/>
    <property type="project" value="GO_Central"/>
</dbReference>
<comment type="function">
    <text evidence="12">Component of the replication protein A complex (RPA) required for DNA recombination, repair and replication. The activity of RPA is mediated by single-stranded DNA binding and protein interactions. Probably involved in repair of double-strand DNA breaks (DSBs) induced by genotoxic stresses.</text>
</comment>
<accession>A0A9R1XAH9</accession>
<evidence type="ECO:0000256" key="6">
    <source>
        <dbReference type="ARBA" id="ARBA00022771"/>
    </source>
</evidence>
<dbReference type="PANTHER" id="PTHR23273">
    <property type="entry name" value="REPLICATION FACTOR A 1, RFA1"/>
    <property type="match status" value="1"/>
</dbReference>
<keyword evidence="11 12" id="KW-0539">Nucleus</keyword>
<feature type="domain" description="Replication factor A C-terminal" evidence="16">
    <location>
        <begin position="502"/>
        <end position="651"/>
    </location>
</feature>
<keyword evidence="9" id="KW-0233">DNA recombination</keyword>
<evidence type="ECO:0000256" key="11">
    <source>
        <dbReference type="ARBA" id="ARBA00023242"/>
    </source>
</evidence>
<dbReference type="CDD" id="cd04476">
    <property type="entry name" value="RPA1_DBD_C"/>
    <property type="match status" value="1"/>
</dbReference>
<dbReference type="PANTHER" id="PTHR23273:SF4">
    <property type="entry name" value="REPLICATION PROTEIN A OB DOMAIN-CONTAINING PROTEIN"/>
    <property type="match status" value="1"/>
</dbReference>
<keyword evidence="5" id="KW-0227">DNA damage</keyword>
<dbReference type="GO" id="GO:0006289">
    <property type="term" value="P:nucleotide-excision repair"/>
    <property type="evidence" value="ECO:0000318"/>
    <property type="project" value="GO_Central"/>
</dbReference>
<dbReference type="GO" id="GO:0006260">
    <property type="term" value="P:DNA replication"/>
    <property type="evidence" value="ECO:0000318"/>
    <property type="project" value="GO_Central"/>
</dbReference>
<evidence type="ECO:0000313" key="18">
    <source>
        <dbReference type="EMBL" id="KAJ0205119.1"/>
    </source>
</evidence>
<evidence type="ECO:0000256" key="13">
    <source>
        <dbReference type="SAM" id="MobiDB-lite"/>
    </source>
</evidence>
<protein>
    <recommendedName>
        <fullName evidence="12">Replication protein A subunit</fullName>
    </recommendedName>
</protein>
<keyword evidence="7 12" id="KW-0862">Zinc</keyword>
<dbReference type="Gene3D" id="2.40.50.140">
    <property type="entry name" value="Nucleic acid-binding proteins"/>
    <property type="match status" value="4"/>
</dbReference>
<evidence type="ECO:0000313" key="19">
    <source>
        <dbReference type="Proteomes" id="UP000235145"/>
    </source>
</evidence>
<comment type="caution">
    <text evidence="18">The sequence shown here is derived from an EMBL/GenBank/DDBJ whole genome shotgun (WGS) entry which is preliminary data.</text>
</comment>
<dbReference type="CDD" id="cd04475">
    <property type="entry name" value="RPA1_DBD_B"/>
    <property type="match status" value="1"/>
</dbReference>
<name>A0A9R1XAH9_LACSA</name>
<keyword evidence="3 12" id="KW-0235">DNA replication</keyword>
<dbReference type="GO" id="GO:0043047">
    <property type="term" value="F:single-stranded telomeric DNA binding"/>
    <property type="evidence" value="ECO:0000318"/>
    <property type="project" value="GO_Central"/>
</dbReference>
<keyword evidence="4 12" id="KW-0479">Metal-binding</keyword>
<proteinExistence type="inferred from homology"/>
<dbReference type="NCBIfam" id="TIGR00617">
    <property type="entry name" value="rpa1"/>
    <property type="match status" value="1"/>
</dbReference>
<dbReference type="Pfam" id="PF16900">
    <property type="entry name" value="REPA_OB_2"/>
    <property type="match status" value="1"/>
</dbReference>
<evidence type="ECO:0000256" key="3">
    <source>
        <dbReference type="ARBA" id="ARBA00022705"/>
    </source>
</evidence>
<comment type="subunit">
    <text evidence="12">Heterotrimer of RPA1, RPA2 and RPA3 (canonical replication protein A complex).</text>
</comment>
<dbReference type="GO" id="GO:0007004">
    <property type="term" value="P:telomere maintenance via telomerase"/>
    <property type="evidence" value="ECO:0000318"/>
    <property type="project" value="GO_Central"/>
</dbReference>
<evidence type="ECO:0000256" key="12">
    <source>
        <dbReference type="RuleBase" id="RU364130"/>
    </source>
</evidence>
<dbReference type="Pfam" id="PF01336">
    <property type="entry name" value="tRNA_anti-codon"/>
    <property type="match status" value="1"/>
</dbReference>
<evidence type="ECO:0000256" key="10">
    <source>
        <dbReference type="ARBA" id="ARBA00023204"/>
    </source>
</evidence>
<feature type="region of interest" description="Disordered" evidence="13">
    <location>
        <begin position="122"/>
        <end position="198"/>
    </location>
</feature>
<dbReference type="GO" id="GO:0051321">
    <property type="term" value="P:meiotic cell cycle"/>
    <property type="evidence" value="ECO:0000318"/>
    <property type="project" value="GO_Central"/>
</dbReference>
<dbReference type="FunFam" id="2.40.50.140:FF:000064">
    <property type="entry name" value="Replication protein A subunit"/>
    <property type="match status" value="1"/>
</dbReference>
<dbReference type="InterPro" id="IPR012340">
    <property type="entry name" value="NA-bd_OB-fold"/>
</dbReference>
<reference evidence="18 19" key="1">
    <citation type="journal article" date="2017" name="Nat. Commun.">
        <title>Genome assembly with in vitro proximity ligation data and whole-genome triplication in lettuce.</title>
        <authorList>
            <person name="Reyes-Chin-Wo S."/>
            <person name="Wang Z."/>
            <person name="Yang X."/>
            <person name="Kozik A."/>
            <person name="Arikit S."/>
            <person name="Song C."/>
            <person name="Xia L."/>
            <person name="Froenicke L."/>
            <person name="Lavelle D.O."/>
            <person name="Truco M.J."/>
            <person name="Xia R."/>
            <person name="Zhu S."/>
            <person name="Xu C."/>
            <person name="Xu H."/>
            <person name="Xu X."/>
            <person name="Cox K."/>
            <person name="Korf I."/>
            <person name="Meyers B.C."/>
            <person name="Michelmore R.W."/>
        </authorList>
    </citation>
    <scope>NUCLEOTIDE SEQUENCE [LARGE SCALE GENOMIC DNA]</scope>
    <source>
        <strain evidence="19">cv. Salinas</strain>
        <tissue evidence="18">Seedlings</tissue>
    </source>
</reference>
<organism evidence="18 19">
    <name type="scientific">Lactuca sativa</name>
    <name type="common">Garden lettuce</name>
    <dbReference type="NCBI Taxonomy" id="4236"/>
    <lineage>
        <taxon>Eukaryota</taxon>
        <taxon>Viridiplantae</taxon>
        <taxon>Streptophyta</taxon>
        <taxon>Embryophyta</taxon>
        <taxon>Tracheophyta</taxon>
        <taxon>Spermatophyta</taxon>
        <taxon>Magnoliopsida</taxon>
        <taxon>eudicotyledons</taxon>
        <taxon>Gunneridae</taxon>
        <taxon>Pentapetalae</taxon>
        <taxon>asterids</taxon>
        <taxon>campanulids</taxon>
        <taxon>Asterales</taxon>
        <taxon>Asteraceae</taxon>
        <taxon>Cichorioideae</taxon>
        <taxon>Cichorieae</taxon>
        <taxon>Lactucinae</taxon>
        <taxon>Lactuca</taxon>
    </lineage>
</organism>
<dbReference type="FunFam" id="2.40.50.140:FF:000090">
    <property type="entry name" value="Replication protein A subunit"/>
    <property type="match status" value="1"/>
</dbReference>
<dbReference type="InterPro" id="IPR004591">
    <property type="entry name" value="Rfa1"/>
</dbReference>
<keyword evidence="19" id="KW-1185">Reference proteome</keyword>
<feature type="domain" description="Replication factor-A protein 1 N-terminal" evidence="15">
    <location>
        <begin position="8"/>
        <end position="112"/>
    </location>
</feature>
<dbReference type="AlphaFoldDB" id="A0A9R1XAH9"/>
<comment type="similarity">
    <text evidence="2 12">Belongs to the replication factor A protein 1 family.</text>
</comment>
<dbReference type="Proteomes" id="UP000235145">
    <property type="component" value="Unassembled WGS sequence"/>
</dbReference>
<evidence type="ECO:0000259" key="14">
    <source>
        <dbReference type="Pfam" id="PF01336"/>
    </source>
</evidence>
<dbReference type="GO" id="GO:0005662">
    <property type="term" value="C:DNA replication factor A complex"/>
    <property type="evidence" value="ECO:0000318"/>
    <property type="project" value="GO_Central"/>
</dbReference>
<evidence type="ECO:0000259" key="15">
    <source>
        <dbReference type="Pfam" id="PF04057"/>
    </source>
</evidence>
<dbReference type="InterPro" id="IPR004365">
    <property type="entry name" value="NA-bd_OB_tRNA"/>
</dbReference>
<evidence type="ECO:0000259" key="17">
    <source>
        <dbReference type="Pfam" id="PF16900"/>
    </source>
</evidence>
<dbReference type="FunFam" id="2.40.50.140:FF:000041">
    <property type="entry name" value="Replication protein A subunit"/>
    <property type="match status" value="1"/>
</dbReference>
<dbReference type="EMBL" id="NBSK02000005">
    <property type="protein sequence ID" value="KAJ0205119.1"/>
    <property type="molecule type" value="Genomic_DNA"/>
</dbReference>
<dbReference type="InterPro" id="IPR047192">
    <property type="entry name" value="Euk_RPA1_DBD_C"/>
</dbReference>
<comment type="subcellular location">
    <subcellularLocation>
        <location evidence="1 12">Nucleus</location>
    </subcellularLocation>
</comment>
<dbReference type="InterPro" id="IPR031657">
    <property type="entry name" value="REPA_OB_2"/>
</dbReference>
<evidence type="ECO:0000256" key="7">
    <source>
        <dbReference type="ARBA" id="ARBA00022833"/>
    </source>
</evidence>
<evidence type="ECO:0000256" key="2">
    <source>
        <dbReference type="ARBA" id="ARBA00005690"/>
    </source>
</evidence>
<dbReference type="GO" id="GO:0007140">
    <property type="term" value="P:male meiotic nuclear division"/>
    <property type="evidence" value="ECO:0007669"/>
    <property type="project" value="UniProtKB-ARBA"/>
</dbReference>
<gene>
    <name evidence="18" type="ORF">LSAT_V11C500249750</name>
</gene>
<evidence type="ECO:0000256" key="5">
    <source>
        <dbReference type="ARBA" id="ARBA00022763"/>
    </source>
</evidence>
<sequence length="714" mass="78771">MNIMAVNLTSGAISILTAGESKDLKPVLQVTDIRLIRTQNPTGGGGENNGDRYRVQLSDGSFHQQGMLATQRNELVTSQQLQKGSVVQLTEFVCNTIRERPIIIIINLNVIMEKCDTIGDPKPFPLKLPGGDTPSMTRPSPPTQSPSNQPPTVNGTRFSNQAPPPGPVIRPHSNTSLPSYGAPPPPAANNRMPPVQPPPMYANRGPMAKNEAPPRIIPIAALNPYQGRWTIKARVTSKGELRRYNNAKGDGKVFSFDLLDSDGGEIRATCFNTVADTFYNQIEVGKVYYLSKGTLKPAQKAFNHLKNDFEITLDHTSTAQQCFDDDTSIPHQQFHFRLISEVEEMENNTVLDIIGVVTNVNPISSITRKNGMEAQKRTIFLKDMSTRSIELTLWGDFCNKEGQTLQEMSDSGEFPILAVKSARACDFNGKTLTSIVSSQLSINPDFPEAKKLKTWFESVGKNTPSVSMSLNSLSNSTTHPDSFKTISQIKDEKLGTSEKPDYITINATIWHMKLENFYYTACPLMAGERKCSKKVVDNGDGKWKCLKCDKVVDECEYRYILQLEIQDHTGSTWVTAFQEIGEEIMGYSAKDLHDMRYEEQDNDKFTETVRGVLHNEYCFKLKVKEESWGDEQRVKSSVVKVEKIRFSSSTKVRLLEIEKNGLGSGADRTAPSGIGQGQGQGGVFPANQVGHCGGVGGGIGVAYGDLYCDTGSNV</sequence>
<evidence type="ECO:0000256" key="1">
    <source>
        <dbReference type="ARBA" id="ARBA00004123"/>
    </source>
</evidence>
<dbReference type="CDD" id="cd04477">
    <property type="entry name" value="RPA1N"/>
    <property type="match status" value="1"/>
</dbReference>
<dbReference type="FunFam" id="2.40.50.140:FF:000117">
    <property type="entry name" value="Replication protein A subunit"/>
    <property type="match status" value="1"/>
</dbReference>
<evidence type="ECO:0000256" key="8">
    <source>
        <dbReference type="ARBA" id="ARBA00023125"/>
    </source>
</evidence>
<evidence type="ECO:0000259" key="16">
    <source>
        <dbReference type="Pfam" id="PF08646"/>
    </source>
</evidence>
<dbReference type="Pfam" id="PF04057">
    <property type="entry name" value="Rep-A_N"/>
    <property type="match status" value="1"/>
</dbReference>
<keyword evidence="10" id="KW-0234">DNA repair</keyword>
<evidence type="ECO:0000256" key="4">
    <source>
        <dbReference type="ARBA" id="ARBA00022723"/>
    </source>
</evidence>
<dbReference type="InterPro" id="IPR013955">
    <property type="entry name" value="Rep_factor-A_C"/>
</dbReference>
<feature type="domain" description="Replication protein A OB" evidence="17">
    <location>
        <begin position="339"/>
        <end position="443"/>
    </location>
</feature>
<keyword evidence="6 12" id="KW-0863">Zinc-finger</keyword>
<dbReference type="InterPro" id="IPR007199">
    <property type="entry name" value="Rep_factor-A_N"/>
</dbReference>
<evidence type="ECO:0000256" key="9">
    <source>
        <dbReference type="ARBA" id="ARBA00023172"/>
    </source>
</evidence>
<feature type="domain" description="OB" evidence="14">
    <location>
        <begin position="229"/>
        <end position="311"/>
    </location>
</feature>